<feature type="chain" id="PRO_5029857697" description="Cnidarian restricted protein" evidence="1">
    <location>
        <begin position="26"/>
        <end position="204"/>
    </location>
</feature>
<name>A0A7M5WI08_9CNID</name>
<dbReference type="RefSeq" id="XP_066920020.1">
    <property type="nucleotide sequence ID" value="XM_067063919.1"/>
</dbReference>
<feature type="signal peptide" evidence="1">
    <location>
        <begin position="1"/>
        <end position="25"/>
    </location>
</feature>
<evidence type="ECO:0008006" key="4">
    <source>
        <dbReference type="Google" id="ProtNLM"/>
    </source>
</evidence>
<evidence type="ECO:0000256" key="1">
    <source>
        <dbReference type="SAM" id="SignalP"/>
    </source>
</evidence>
<dbReference type="GeneID" id="136807306"/>
<protein>
    <recommendedName>
        <fullName evidence="4">Cnidarian restricted protein</fullName>
    </recommendedName>
</protein>
<proteinExistence type="predicted"/>
<organism evidence="2 3">
    <name type="scientific">Clytia hemisphaerica</name>
    <dbReference type="NCBI Taxonomy" id="252671"/>
    <lineage>
        <taxon>Eukaryota</taxon>
        <taxon>Metazoa</taxon>
        <taxon>Cnidaria</taxon>
        <taxon>Hydrozoa</taxon>
        <taxon>Hydroidolina</taxon>
        <taxon>Leptothecata</taxon>
        <taxon>Obeliida</taxon>
        <taxon>Clytiidae</taxon>
        <taxon>Clytia</taxon>
    </lineage>
</organism>
<keyword evidence="3" id="KW-1185">Reference proteome</keyword>
<keyword evidence="1" id="KW-0732">Signal</keyword>
<dbReference type="PROSITE" id="PS51257">
    <property type="entry name" value="PROKAR_LIPOPROTEIN"/>
    <property type="match status" value="1"/>
</dbReference>
<evidence type="ECO:0000313" key="2">
    <source>
        <dbReference type="EnsemblMetazoa" id="CLYHEMP000448.1"/>
    </source>
</evidence>
<dbReference type="AlphaFoldDB" id="A0A7M5WI08"/>
<sequence>MMKLTILAVCITIAACGSYLPETDADGNPIIVPTRPPVFNPRCPRRARNVCKGKFTLRAYKRNKNDETGREFIECRALKCFRCPRFTRFLDECQTCVHERDFDKEEVKERCLKRMEEEEKEQEEKDPICYNDSCPFCPKDDIRYQYPAFDNRRVYCQCPHKMDPIRKIYPFPVCNICPAGTVFKQPEVGKSGCCVAPGHEGPHE</sequence>
<evidence type="ECO:0000313" key="3">
    <source>
        <dbReference type="Proteomes" id="UP000594262"/>
    </source>
</evidence>
<accession>A0A7M5WI08</accession>
<dbReference type="Proteomes" id="UP000594262">
    <property type="component" value="Unplaced"/>
</dbReference>
<dbReference type="EnsemblMetazoa" id="CLYHEMT000448.1">
    <property type="protein sequence ID" value="CLYHEMP000448.1"/>
    <property type="gene ID" value="CLYHEMG000448"/>
</dbReference>
<reference evidence="2" key="1">
    <citation type="submission" date="2021-01" db="UniProtKB">
        <authorList>
            <consortium name="EnsemblMetazoa"/>
        </authorList>
    </citation>
    <scope>IDENTIFICATION</scope>
</reference>